<sequence length="74" mass="7767">MPVLLCLITAPLGLAVLLGMSWFEDHVLRPPTSPVDLVVQNESTVELLRAVRAPLQLPASTAPPALPQSGDTAA</sequence>
<protein>
    <recommendedName>
        <fullName evidence="5">Two-component sensor histidine kinase</fullName>
    </recommendedName>
</protein>
<evidence type="ECO:0008006" key="5">
    <source>
        <dbReference type="Google" id="ProtNLM"/>
    </source>
</evidence>
<dbReference type="RefSeq" id="WP_380515967.1">
    <property type="nucleotide sequence ID" value="NZ_JBHEZX010000018.1"/>
</dbReference>
<dbReference type="EMBL" id="JBHEZY010000016">
    <property type="protein sequence ID" value="MFC1435065.1"/>
    <property type="molecule type" value="Genomic_DNA"/>
</dbReference>
<organism evidence="1 4">
    <name type="scientific">Streptacidiphilus alkalitolerans</name>
    <dbReference type="NCBI Taxonomy" id="3342712"/>
    <lineage>
        <taxon>Bacteria</taxon>
        <taxon>Bacillati</taxon>
        <taxon>Actinomycetota</taxon>
        <taxon>Actinomycetes</taxon>
        <taxon>Kitasatosporales</taxon>
        <taxon>Streptomycetaceae</taxon>
        <taxon>Streptacidiphilus</taxon>
    </lineage>
</organism>
<keyword evidence="4" id="KW-1185">Reference proteome</keyword>
<dbReference type="Proteomes" id="UP001592582">
    <property type="component" value="Unassembled WGS sequence"/>
</dbReference>
<evidence type="ECO:0000313" key="3">
    <source>
        <dbReference type="Proteomes" id="UP001592530"/>
    </source>
</evidence>
<evidence type="ECO:0000313" key="2">
    <source>
        <dbReference type="EMBL" id="MFC1435065.1"/>
    </source>
</evidence>
<dbReference type="EMBL" id="JBHEZX010000018">
    <property type="protein sequence ID" value="MFC1413686.1"/>
    <property type="molecule type" value="Genomic_DNA"/>
</dbReference>
<proteinExistence type="predicted"/>
<comment type="caution">
    <text evidence="1">The sequence shown here is derived from an EMBL/GenBank/DDBJ whole genome shotgun (WGS) entry which is preliminary data.</text>
</comment>
<dbReference type="Proteomes" id="UP001592530">
    <property type="component" value="Unassembled WGS sequence"/>
</dbReference>
<evidence type="ECO:0000313" key="4">
    <source>
        <dbReference type="Proteomes" id="UP001592582"/>
    </source>
</evidence>
<reference evidence="3 4" key="1">
    <citation type="submission" date="2024-09" db="EMBL/GenBank/DDBJ databases">
        <authorList>
            <person name="Lee S.D."/>
        </authorList>
    </citation>
    <scope>NUCLEOTIDE SEQUENCE [LARGE SCALE GENOMIC DNA]</scope>
    <source>
        <strain evidence="1 4">N1-1</strain>
        <strain evidence="2 3">N1-3</strain>
    </source>
</reference>
<evidence type="ECO:0000313" key="1">
    <source>
        <dbReference type="EMBL" id="MFC1413686.1"/>
    </source>
</evidence>
<gene>
    <name evidence="2" type="ORF">ACEZDB_30925</name>
    <name evidence="1" type="ORF">ACEZDG_30930</name>
</gene>
<name>A0ABV6VJ28_9ACTN</name>
<accession>A0ABV6VJ28</accession>